<dbReference type="NCBIfam" id="TIGR03831">
    <property type="entry name" value="YgiT_finger"/>
    <property type="match status" value="1"/>
</dbReference>
<dbReference type="RefSeq" id="WP_114483734.1">
    <property type="nucleotide sequence ID" value="NZ_QPJU01000007.1"/>
</dbReference>
<dbReference type="OrthoDB" id="9812340at2"/>
<reference evidence="1 2" key="1">
    <citation type="submission" date="2018-07" db="EMBL/GenBank/DDBJ databases">
        <title>Genomic Encyclopedia of Type Strains, Phase IV (KMG-IV): sequencing the most valuable type-strain genomes for metagenomic binning, comparative biology and taxonomic classification.</title>
        <authorList>
            <person name="Goeker M."/>
        </authorList>
    </citation>
    <scope>NUCLEOTIDE SEQUENCE [LARGE SCALE GENOMIC DNA]</scope>
    <source>
        <strain evidence="1 2">DSM 100911</strain>
    </source>
</reference>
<dbReference type="EMBL" id="QPJU01000007">
    <property type="protein sequence ID" value="RCX09017.1"/>
    <property type="molecule type" value="Genomic_DNA"/>
</dbReference>
<accession>A0A369ALG6</accession>
<evidence type="ECO:0000313" key="2">
    <source>
        <dbReference type="Proteomes" id="UP000252174"/>
    </source>
</evidence>
<proteinExistence type="predicted"/>
<name>A0A369ALG6_9BURK</name>
<dbReference type="InterPro" id="IPR022453">
    <property type="entry name" value="Znf_MqsA-type"/>
</dbReference>
<sequence>MSQHCTFCGHKHLSTKTTRYIHQQADELLIVDEVPCLECDYCGEQYFDAAVLKAIAAEHTAILQHRKQPQAVKPVAVESFTALAG</sequence>
<dbReference type="AlphaFoldDB" id="A0A369ALG6"/>
<dbReference type="Proteomes" id="UP000252174">
    <property type="component" value="Unassembled WGS sequence"/>
</dbReference>
<evidence type="ECO:0000313" key="1">
    <source>
        <dbReference type="EMBL" id="RCX09017.1"/>
    </source>
</evidence>
<protein>
    <submittedName>
        <fullName evidence="1">YgiT-type zinc finger domain-containing protein</fullName>
    </submittedName>
</protein>
<keyword evidence="2" id="KW-1185">Reference proteome</keyword>
<organism evidence="1 2">
    <name type="scientific">Extensimonas vulgaris</name>
    <dbReference type="NCBI Taxonomy" id="1031594"/>
    <lineage>
        <taxon>Bacteria</taxon>
        <taxon>Pseudomonadati</taxon>
        <taxon>Pseudomonadota</taxon>
        <taxon>Betaproteobacteria</taxon>
        <taxon>Burkholderiales</taxon>
        <taxon>Comamonadaceae</taxon>
        <taxon>Extensimonas</taxon>
    </lineage>
</organism>
<dbReference type="Gene3D" id="3.10.20.860">
    <property type="match status" value="1"/>
</dbReference>
<gene>
    <name evidence="1" type="ORF">DFR45_10797</name>
</gene>
<comment type="caution">
    <text evidence="1">The sequence shown here is derived from an EMBL/GenBank/DDBJ whole genome shotgun (WGS) entry which is preliminary data.</text>
</comment>